<sequence length="885" mass="99860">MGTLPQLSIIKGPTRALQANVLHKLFENVANGESAQKPAVIFAGNESSRHHTYEEIDKITNKIARTIQETVQKNNLPRNQDGDYIVAVNMHPSDSLVIVLLSIWKSGCAYLPLDHAFPGPRIEHIIRESRPVMVIYDEDSPFYLDTFKLSAGEIFKHSENQPNTSLNGSPILQHEKDDLAIVLYTSGSTGVPKGVRLPHKVILNRLQWQFKRFPYSLTEKMCVFKTALTFVDSVSEIWGPLLNGLCILVVPKALTKDPEKLVNLIDEYQIERLVLVPSLLRSILAYLQLQVRKWLENPNHKPKPFCFALQNNAQALKSLKTWVCSGETLAVSLAEEFFRYFKENGAKLCNFYGSTEIMGDVTYHVIEAVSQLQHLHKVPIGKILCENEAETHVRFSGRDPEKFVENPLAIDPVFSKLFRTGDFAKIEKGTLVYEGRTDSQVKIRGHRVDLSEVEKAVNSLEGVRNPHFTVDKAVVLCYKPGELSQALLAFVTTKELLSEHQIEILLRDKLTNYMIPQVILTEHIPLLVNGKVDRQGLLKMYENTNNNDDSMPEVEISYEGVPAHQRPAAKDLFETVAAILGRSVRDAISVNANFYEVGGNSLNSIFTICRLTEKGYHISIGDFISAIDFGEVLQRMTEDTKIMKQPPSFAAELLKPDYKTPVLDMVTTSFYNKADLEQEIISELSVSDYDELMEALWQPLLDKNLSFVARNEAGKLCGVALNFDARDEPEVEIKSKLNIIFEFLESVEGPIRKSSYPFVQETCKKLKNNGNNFYFSIRDQQLPAGKGTILHSFMMATHSSLTPKENVAVFQFMEEEVQRLAKSRGFAGIFTTNTSPLTQQLGTDVYKYQNMLTYQVNQYVASDGTKPFGLAPDDKRVIVQWKPLN</sequence>
<dbReference type="Gene3D" id="3.40.50.12780">
    <property type="entry name" value="N-terminal domain of ligase-like"/>
    <property type="match status" value="1"/>
</dbReference>
<evidence type="ECO:0000259" key="3">
    <source>
        <dbReference type="Pfam" id="PF00501"/>
    </source>
</evidence>
<proteinExistence type="predicted"/>
<evidence type="ECO:0000313" key="5">
    <source>
        <dbReference type="Proteomes" id="UP000030742"/>
    </source>
</evidence>
<dbReference type="AlphaFoldDB" id="U4U045"/>
<dbReference type="EMBL" id="KB631924">
    <property type="protein sequence ID" value="ERL87249.1"/>
    <property type="molecule type" value="Genomic_DNA"/>
</dbReference>
<accession>U4U045</accession>
<evidence type="ECO:0000313" key="4">
    <source>
        <dbReference type="EMBL" id="ERL87249.1"/>
    </source>
</evidence>
<dbReference type="PROSITE" id="PS00455">
    <property type="entry name" value="AMP_BINDING"/>
    <property type="match status" value="1"/>
</dbReference>
<dbReference type="PANTHER" id="PTHR44845">
    <property type="entry name" value="CARRIER DOMAIN-CONTAINING PROTEIN"/>
    <property type="match status" value="1"/>
</dbReference>
<keyword evidence="1" id="KW-0596">Phosphopantetheine</keyword>
<dbReference type="Gene3D" id="3.30.300.30">
    <property type="match status" value="1"/>
</dbReference>
<dbReference type="Gene3D" id="1.10.1200.10">
    <property type="entry name" value="ACP-like"/>
    <property type="match status" value="1"/>
</dbReference>
<dbReference type="InterPro" id="IPR045851">
    <property type="entry name" value="AMP-bd_C_sf"/>
</dbReference>
<protein>
    <recommendedName>
        <fullName evidence="3">AMP-dependent synthetase/ligase domain-containing protein</fullName>
    </recommendedName>
</protein>
<dbReference type="InterPro" id="IPR020845">
    <property type="entry name" value="AMP-binding_CS"/>
</dbReference>
<dbReference type="Gene3D" id="3.40.630.30">
    <property type="match status" value="1"/>
</dbReference>
<dbReference type="InterPro" id="IPR000873">
    <property type="entry name" value="AMP-dep_synth/lig_dom"/>
</dbReference>
<dbReference type="Pfam" id="PF00501">
    <property type="entry name" value="AMP-binding"/>
    <property type="match status" value="1"/>
</dbReference>
<dbReference type="STRING" id="77166.U4U045"/>
<name>U4U045_DENPD</name>
<keyword evidence="2" id="KW-0597">Phosphoprotein</keyword>
<dbReference type="CDD" id="cd05930">
    <property type="entry name" value="A_NRPS"/>
    <property type="match status" value="1"/>
</dbReference>
<gene>
    <name evidence="4" type="ORF">D910_04646</name>
</gene>
<evidence type="ECO:0000256" key="1">
    <source>
        <dbReference type="ARBA" id="ARBA00022450"/>
    </source>
</evidence>
<dbReference type="InterPro" id="IPR042099">
    <property type="entry name" value="ANL_N_sf"/>
</dbReference>
<dbReference type="SUPFAM" id="SSF47336">
    <property type="entry name" value="ACP-like"/>
    <property type="match status" value="1"/>
</dbReference>
<dbReference type="InterPro" id="IPR036736">
    <property type="entry name" value="ACP-like_sf"/>
</dbReference>
<dbReference type="OrthoDB" id="416786at2759"/>
<reference evidence="4 5" key="1">
    <citation type="journal article" date="2013" name="Genome Biol.">
        <title>Draft genome of the mountain pine beetle, Dendroctonus ponderosae Hopkins, a major forest pest.</title>
        <authorList>
            <person name="Keeling C.I."/>
            <person name="Yuen M.M."/>
            <person name="Liao N.Y."/>
            <person name="Docking T.R."/>
            <person name="Chan S.K."/>
            <person name="Taylor G.A."/>
            <person name="Palmquist D.L."/>
            <person name="Jackman S.D."/>
            <person name="Nguyen A."/>
            <person name="Li M."/>
            <person name="Henderson H."/>
            <person name="Janes J.K."/>
            <person name="Zhao Y."/>
            <person name="Pandoh P."/>
            <person name="Moore R."/>
            <person name="Sperling F.A."/>
            <person name="Huber D.P."/>
            <person name="Birol I."/>
            <person name="Jones S.J."/>
            <person name="Bohlmann J."/>
        </authorList>
    </citation>
    <scope>NUCLEOTIDE SEQUENCE</scope>
</reference>
<organism evidence="4 5">
    <name type="scientific">Dendroctonus ponderosae</name>
    <name type="common">Mountain pine beetle</name>
    <dbReference type="NCBI Taxonomy" id="77166"/>
    <lineage>
        <taxon>Eukaryota</taxon>
        <taxon>Metazoa</taxon>
        <taxon>Ecdysozoa</taxon>
        <taxon>Arthropoda</taxon>
        <taxon>Hexapoda</taxon>
        <taxon>Insecta</taxon>
        <taxon>Pterygota</taxon>
        <taxon>Neoptera</taxon>
        <taxon>Endopterygota</taxon>
        <taxon>Coleoptera</taxon>
        <taxon>Polyphaga</taxon>
        <taxon>Cucujiformia</taxon>
        <taxon>Curculionidae</taxon>
        <taxon>Scolytinae</taxon>
        <taxon>Dendroctonus</taxon>
    </lineage>
</organism>
<dbReference type="Proteomes" id="UP000030742">
    <property type="component" value="Unassembled WGS sequence"/>
</dbReference>
<feature type="domain" description="AMP-dependent synthetase/ligase" evidence="3">
    <location>
        <begin position="27"/>
        <end position="389"/>
    </location>
</feature>
<dbReference type="SUPFAM" id="SSF56801">
    <property type="entry name" value="Acetyl-CoA synthetase-like"/>
    <property type="match status" value="1"/>
</dbReference>
<dbReference type="PANTHER" id="PTHR44845:SF6">
    <property type="entry name" value="BETA-ALANINE-ACTIVATING ENZYME"/>
    <property type="match status" value="1"/>
</dbReference>
<evidence type="ECO:0000256" key="2">
    <source>
        <dbReference type="ARBA" id="ARBA00022553"/>
    </source>
</evidence>